<organism evidence="1 2">
    <name type="scientific">Sphaeroforma arctica JP610</name>
    <dbReference type="NCBI Taxonomy" id="667725"/>
    <lineage>
        <taxon>Eukaryota</taxon>
        <taxon>Ichthyosporea</taxon>
        <taxon>Ichthyophonida</taxon>
        <taxon>Sphaeroforma</taxon>
    </lineage>
</organism>
<dbReference type="RefSeq" id="XP_014158321.1">
    <property type="nucleotide sequence ID" value="XM_014302846.1"/>
</dbReference>
<gene>
    <name evidence="1" type="ORF">SARC_03347</name>
</gene>
<dbReference type="EMBL" id="KQ241765">
    <property type="protein sequence ID" value="KNC84419.1"/>
    <property type="molecule type" value="Genomic_DNA"/>
</dbReference>
<reference evidence="1 2" key="1">
    <citation type="submission" date="2011-02" db="EMBL/GenBank/DDBJ databases">
        <title>The Genome Sequence of Sphaeroforma arctica JP610.</title>
        <authorList>
            <consortium name="The Broad Institute Genome Sequencing Platform"/>
            <person name="Russ C."/>
            <person name="Cuomo C."/>
            <person name="Young S.K."/>
            <person name="Zeng Q."/>
            <person name="Gargeya S."/>
            <person name="Alvarado L."/>
            <person name="Berlin A."/>
            <person name="Chapman S.B."/>
            <person name="Chen Z."/>
            <person name="Freedman E."/>
            <person name="Gellesch M."/>
            <person name="Goldberg J."/>
            <person name="Griggs A."/>
            <person name="Gujja S."/>
            <person name="Heilman E."/>
            <person name="Heiman D."/>
            <person name="Howarth C."/>
            <person name="Mehta T."/>
            <person name="Neiman D."/>
            <person name="Pearson M."/>
            <person name="Roberts A."/>
            <person name="Saif S."/>
            <person name="Shea T."/>
            <person name="Shenoy N."/>
            <person name="Sisk P."/>
            <person name="Stolte C."/>
            <person name="Sykes S."/>
            <person name="White J."/>
            <person name="Yandava C."/>
            <person name="Burger G."/>
            <person name="Gray M.W."/>
            <person name="Holland P.W.H."/>
            <person name="King N."/>
            <person name="Lang F.B.F."/>
            <person name="Roger A.J."/>
            <person name="Ruiz-Trillo I."/>
            <person name="Haas B."/>
            <person name="Nusbaum C."/>
            <person name="Birren B."/>
        </authorList>
    </citation>
    <scope>NUCLEOTIDE SEQUENCE [LARGE SCALE GENOMIC DNA]</scope>
    <source>
        <strain evidence="1 2">JP610</strain>
    </source>
</reference>
<proteinExistence type="predicted"/>
<evidence type="ECO:0000313" key="1">
    <source>
        <dbReference type="EMBL" id="KNC84419.1"/>
    </source>
</evidence>
<dbReference type="Proteomes" id="UP000054560">
    <property type="component" value="Unassembled WGS sequence"/>
</dbReference>
<name>A0A0L0G645_9EUKA</name>
<evidence type="ECO:0000313" key="2">
    <source>
        <dbReference type="Proteomes" id="UP000054560"/>
    </source>
</evidence>
<dbReference type="AlphaFoldDB" id="A0A0L0G645"/>
<keyword evidence="2" id="KW-1185">Reference proteome</keyword>
<accession>A0A0L0G645</accession>
<sequence>MNSPFTVVVVPEIPVYNSDPELVSAILLLLSTPFRSFKKDMLGEDGKGTYEATFEDRKDSMPHVNNCAEAKVHYNNNGRKFPIVTLSWYDLLELDPELIAKHIPEMKGKGRSGFYKGEMCWHCAKARYCSAECQKHARWHHARTETIEYRCQKDW</sequence>
<protein>
    <submittedName>
        <fullName evidence="1">Uncharacterized protein</fullName>
    </submittedName>
</protein>
<dbReference type="GeneID" id="25903851"/>
<dbReference type="SUPFAM" id="SSF144232">
    <property type="entry name" value="HIT/MYND zinc finger-like"/>
    <property type="match status" value="1"/>
</dbReference>